<proteinExistence type="inferred from homology"/>
<evidence type="ECO:0000313" key="8">
    <source>
        <dbReference type="Proteomes" id="UP000233654"/>
    </source>
</evidence>
<dbReference type="HAMAP" id="MF_00304">
    <property type="entry name" value="Thi4"/>
    <property type="match status" value="1"/>
</dbReference>
<dbReference type="Proteomes" id="UP000233654">
    <property type="component" value="Unassembled WGS sequence"/>
</dbReference>
<accession>A0A2N3G4Z4</accession>
<sequence>MPLSEIEVTRGILEGFSRDFLSSLQSDVAIAGAGPSGMVCAYYLAREGLKVSVFERNLHVGGGMWGGGMLFPRIIIQEAAREIVEEFGVRLKPFKEGYFVGDSVETVSKVTAAAIDAGVRVWVGVSVEDVLIREENRLAGVVLNWRAVELANLHVDPLAVEAKVVVDATGHEAGVVRTVARKIPGCRLNTDTGGVIGEMPMWAQVGEELIVGNTREVYANLLVTGMAANAVYGAPRMGAIFGGMFLSGYKCAHLAADIVRKA</sequence>
<keyword evidence="2 6" id="KW-0479">Metal-binding</keyword>
<gene>
    <name evidence="6" type="primary">thi4</name>
    <name evidence="7" type="ORF">CVT63_06175</name>
</gene>
<protein>
    <recommendedName>
        <fullName evidence="6">Thiamine thiazole synthase</fullName>
        <ecNumber evidence="6">2.4.2.59</ecNumber>
    </recommendedName>
</protein>
<dbReference type="InterPro" id="IPR002922">
    <property type="entry name" value="Thi4_fam"/>
</dbReference>
<evidence type="ECO:0000256" key="2">
    <source>
        <dbReference type="ARBA" id="ARBA00022723"/>
    </source>
</evidence>
<comment type="catalytic activity">
    <reaction evidence="6">
        <text>hydrogen sulfide + glycine + NAD(+) = ADP-5-ethyl-4-methylthiazole-2-carboxylate + nicotinamide + 3 H2O + H(+)</text>
        <dbReference type="Rhea" id="RHEA:55704"/>
        <dbReference type="ChEBI" id="CHEBI:15377"/>
        <dbReference type="ChEBI" id="CHEBI:15378"/>
        <dbReference type="ChEBI" id="CHEBI:17154"/>
        <dbReference type="ChEBI" id="CHEBI:29919"/>
        <dbReference type="ChEBI" id="CHEBI:57305"/>
        <dbReference type="ChEBI" id="CHEBI:57540"/>
        <dbReference type="ChEBI" id="CHEBI:139151"/>
        <dbReference type="EC" id="2.4.2.59"/>
    </reaction>
</comment>
<dbReference type="GO" id="GO:0009228">
    <property type="term" value="P:thiamine biosynthetic process"/>
    <property type="evidence" value="ECO:0007669"/>
    <property type="project" value="UniProtKB-KW"/>
</dbReference>
<dbReference type="GO" id="GO:0016763">
    <property type="term" value="F:pentosyltransferase activity"/>
    <property type="evidence" value="ECO:0007669"/>
    <property type="project" value="UniProtKB-UniRule"/>
</dbReference>
<feature type="binding site" description="in other chain" evidence="6">
    <location>
        <position position="226"/>
    </location>
    <ligand>
        <name>NAD(+)</name>
        <dbReference type="ChEBI" id="CHEBI:57540"/>
        <note>ligand shared between two adjacent protomers</note>
    </ligand>
</feature>
<reference evidence="7 8" key="1">
    <citation type="journal article" date="2017" name="ISME J.">
        <title>Potential for microbial H2 and metal transformations associated with novel bacteria and archaea in deep terrestrial subsurface sediments.</title>
        <authorList>
            <person name="Hernsdorf A.W."/>
            <person name="Amano Y."/>
            <person name="Miyakawa K."/>
            <person name="Ise K."/>
            <person name="Suzuki Y."/>
            <person name="Anantharaman K."/>
            <person name="Probst A."/>
            <person name="Burstein D."/>
            <person name="Thomas B.C."/>
            <person name="Banfield J.F."/>
        </authorList>
    </citation>
    <scope>NUCLEOTIDE SEQUENCE [LARGE SCALE GENOMIC DNA]</scope>
    <source>
        <strain evidence="7">HGW-Actinobacteria-3</strain>
    </source>
</reference>
<comment type="function">
    <text evidence="6">Involved in the biosynthesis of the thiazole moiety of thiamine. Catalyzes the conversion of NAD and glycine to adenosine diphosphate 5-(2-hydroxyethyl)-4-methylthiazole-2-carboxylate (ADT), an adenylated thiazole intermediate, using free sulfide as a source of sulfur.</text>
</comment>
<feature type="binding site" description="in other chain" evidence="6">
    <location>
        <position position="36"/>
    </location>
    <ligand>
        <name>NAD(+)</name>
        <dbReference type="ChEBI" id="CHEBI:57540"/>
        <note>ligand shared between two adjacent protomers</note>
    </ligand>
</feature>
<dbReference type="GO" id="GO:0005506">
    <property type="term" value="F:iron ion binding"/>
    <property type="evidence" value="ECO:0007669"/>
    <property type="project" value="UniProtKB-UniRule"/>
</dbReference>
<dbReference type="GO" id="GO:0052837">
    <property type="term" value="P:thiazole biosynthetic process"/>
    <property type="evidence" value="ECO:0007669"/>
    <property type="project" value="UniProtKB-UniRule"/>
</dbReference>
<feature type="binding site" description="in other chain" evidence="6">
    <location>
        <begin position="55"/>
        <end position="56"/>
    </location>
    <ligand>
        <name>NAD(+)</name>
        <dbReference type="ChEBI" id="CHEBI:57540"/>
        <note>ligand shared between two adjacent protomers</note>
    </ligand>
</feature>
<evidence type="ECO:0000256" key="1">
    <source>
        <dbReference type="ARBA" id="ARBA00022679"/>
    </source>
</evidence>
<comment type="cofactor">
    <cofactor evidence="6">
        <name>Fe(2+)</name>
        <dbReference type="ChEBI" id="CHEBI:29033"/>
    </cofactor>
</comment>
<dbReference type="PRINTS" id="PR00419">
    <property type="entry name" value="ADXRDTASE"/>
</dbReference>
<evidence type="ECO:0000256" key="4">
    <source>
        <dbReference type="ARBA" id="ARBA00023004"/>
    </source>
</evidence>
<organism evidence="7 8">
    <name type="scientific">Candidatus Anoxymicrobium japonicum</name>
    <dbReference type="NCBI Taxonomy" id="2013648"/>
    <lineage>
        <taxon>Bacteria</taxon>
        <taxon>Bacillati</taxon>
        <taxon>Actinomycetota</taxon>
        <taxon>Candidatus Geothermincolia</taxon>
        <taxon>Candidatus Geothermincolales</taxon>
        <taxon>Candidatus Anoxymicrobiaceae</taxon>
        <taxon>Candidatus Anoxymicrobium</taxon>
    </lineage>
</organism>
<feature type="binding site" evidence="6">
    <location>
        <position position="156"/>
    </location>
    <ligand>
        <name>Fe cation</name>
        <dbReference type="ChEBI" id="CHEBI:24875"/>
        <note>ligand shared between two adjacent protomers</note>
    </ligand>
</feature>
<keyword evidence="7" id="KW-0413">Isomerase</keyword>
<comment type="pathway">
    <text evidence="6">Cofactor biosynthesis; thiamine diphosphate biosynthesis.</text>
</comment>
<feature type="binding site" description="in other chain" evidence="6">
    <location>
        <position position="63"/>
    </location>
    <ligand>
        <name>NAD(+)</name>
        <dbReference type="ChEBI" id="CHEBI:57540"/>
        <note>ligand shared between two adjacent protomers</note>
    </ligand>
</feature>
<comment type="caution">
    <text evidence="7">The sequence shown here is derived from an EMBL/GenBank/DDBJ whole genome shotgun (WGS) entry which is preliminary data.</text>
</comment>
<feature type="binding site" description="in other chain" evidence="6">
    <location>
        <position position="127"/>
    </location>
    <ligand>
        <name>NAD(+)</name>
        <dbReference type="ChEBI" id="CHEBI:57540"/>
        <note>ligand shared between two adjacent protomers</note>
    </ligand>
</feature>
<dbReference type="Pfam" id="PF01946">
    <property type="entry name" value="Thi4"/>
    <property type="match status" value="1"/>
</dbReference>
<dbReference type="UniPathway" id="UPA00060"/>
<feature type="binding site" description="in other chain" evidence="6">
    <location>
        <position position="171"/>
    </location>
    <ligand>
        <name>Fe cation</name>
        <dbReference type="ChEBI" id="CHEBI:24875"/>
        <note>ligand shared between two adjacent protomers</note>
    </ligand>
</feature>
<evidence type="ECO:0000313" key="7">
    <source>
        <dbReference type="EMBL" id="PKQ27787.1"/>
    </source>
</evidence>
<dbReference type="EMBL" id="PHEX01000054">
    <property type="protein sequence ID" value="PKQ27787.1"/>
    <property type="molecule type" value="Genomic_DNA"/>
</dbReference>
<keyword evidence="3 6" id="KW-0784">Thiamine biosynthesis</keyword>
<dbReference type="InterPro" id="IPR022828">
    <property type="entry name" value="Thi4_prok"/>
</dbReference>
<evidence type="ECO:0000256" key="3">
    <source>
        <dbReference type="ARBA" id="ARBA00022977"/>
    </source>
</evidence>
<comment type="subunit">
    <text evidence="6">Homooctamer; tetramer of dimers.</text>
</comment>
<dbReference type="EC" id="2.4.2.59" evidence="6"/>
<feature type="binding site" evidence="6">
    <location>
        <begin position="154"/>
        <end position="156"/>
    </location>
    <ligand>
        <name>NAD(+)</name>
        <dbReference type="ChEBI" id="CHEBI:57540"/>
        <note>ligand shared between two adjacent protomers</note>
    </ligand>
</feature>
<dbReference type="GO" id="GO:0009229">
    <property type="term" value="P:thiamine diphosphate biosynthetic process"/>
    <property type="evidence" value="ECO:0007669"/>
    <property type="project" value="UniProtKB-UniRule"/>
</dbReference>
<evidence type="ECO:0000256" key="5">
    <source>
        <dbReference type="ARBA" id="ARBA00023027"/>
    </source>
</evidence>
<dbReference type="PANTHER" id="PTHR43422:SF3">
    <property type="entry name" value="THIAMINE THIAZOLE SYNTHASE"/>
    <property type="match status" value="1"/>
</dbReference>
<evidence type="ECO:0000256" key="6">
    <source>
        <dbReference type="HAMAP-Rule" id="MF_00304"/>
    </source>
</evidence>
<dbReference type="Gene3D" id="3.50.50.60">
    <property type="entry name" value="FAD/NAD(P)-binding domain"/>
    <property type="match status" value="1"/>
</dbReference>
<name>A0A2N3G4Z4_9ACTN</name>
<dbReference type="InterPro" id="IPR036188">
    <property type="entry name" value="FAD/NAD-bd_sf"/>
</dbReference>
<comment type="similarity">
    <text evidence="6">Belongs to the THI4 family.</text>
</comment>
<dbReference type="SUPFAM" id="SSF51905">
    <property type="entry name" value="FAD/NAD(P)-binding domain"/>
    <property type="match status" value="1"/>
</dbReference>
<keyword evidence="1 6" id="KW-0808">Transferase</keyword>
<dbReference type="GO" id="GO:0016853">
    <property type="term" value="F:isomerase activity"/>
    <property type="evidence" value="ECO:0007669"/>
    <property type="project" value="UniProtKB-KW"/>
</dbReference>
<dbReference type="AlphaFoldDB" id="A0A2N3G4Z4"/>
<dbReference type="NCBIfam" id="TIGR00292">
    <property type="entry name" value="sulfide-dependent adenosine diphosphate thiazole synthase"/>
    <property type="match status" value="1"/>
</dbReference>
<keyword evidence="4 6" id="KW-0408">Iron</keyword>
<dbReference type="PANTHER" id="PTHR43422">
    <property type="entry name" value="THIAMINE THIAZOLE SYNTHASE"/>
    <property type="match status" value="1"/>
</dbReference>
<keyword evidence="5 6" id="KW-0520">NAD</keyword>
<comment type="caution">
    <text evidence="6">Lacks conserved residue(s) required for the propagation of feature annotation.</text>
</comment>
<feature type="binding site" evidence="6">
    <location>
        <position position="236"/>
    </location>
    <ligand>
        <name>glycine</name>
        <dbReference type="ChEBI" id="CHEBI:57305"/>
    </ligand>
</feature>